<dbReference type="EMBL" id="ML209062">
    <property type="protein sequence ID" value="TFK59163.1"/>
    <property type="molecule type" value="Genomic_DNA"/>
</dbReference>
<sequence>MTNFNQESLPRVVIFTSYGSPISDPQDNPTPPMKIADTNRVSLRHDDELGSVGLLLTHKEFGEYTQHSRSGHAFDKSLLQLVYRITGGYIGMINILFDMVQRHKSYTHPATQGKMYTLVDFIESIPISDFFNALLSSVVLRRVLPSRQDIDEGSNALRVVLETASIHGFVTSEMLTTANAKKALQSCFEKAWLHADLLHGEVRYIFPSPLHRRCIQAQLLGLVDQTDVQIVEETLPEFAWTILNLFLPSNLSTHGTASAASTEIQRAIYDEFYRCCCVHAKGPIVTPPEFGSRTESRVDLFIPQKRWGVQLLYNGDHLDEYASSFSTSGEYGAWIKSERGGDYIILNFCHEVPSKAHPGVSNLYHIVAEGCWNARIFDHELKLVVNEDSRNVRIPDNALEQQLP</sequence>
<evidence type="ECO:0000313" key="2">
    <source>
        <dbReference type="Proteomes" id="UP000308600"/>
    </source>
</evidence>
<keyword evidence="2" id="KW-1185">Reference proteome</keyword>
<name>A0ACD3A035_9AGAR</name>
<dbReference type="Proteomes" id="UP000308600">
    <property type="component" value="Unassembled WGS sequence"/>
</dbReference>
<proteinExistence type="predicted"/>
<reference evidence="1 2" key="1">
    <citation type="journal article" date="2019" name="Nat. Ecol. Evol.">
        <title>Megaphylogeny resolves global patterns of mushroom evolution.</title>
        <authorList>
            <person name="Varga T."/>
            <person name="Krizsan K."/>
            <person name="Foldi C."/>
            <person name="Dima B."/>
            <person name="Sanchez-Garcia M."/>
            <person name="Sanchez-Ramirez S."/>
            <person name="Szollosi G.J."/>
            <person name="Szarkandi J.G."/>
            <person name="Papp V."/>
            <person name="Albert L."/>
            <person name="Andreopoulos W."/>
            <person name="Angelini C."/>
            <person name="Antonin V."/>
            <person name="Barry K.W."/>
            <person name="Bougher N.L."/>
            <person name="Buchanan P."/>
            <person name="Buyck B."/>
            <person name="Bense V."/>
            <person name="Catcheside P."/>
            <person name="Chovatia M."/>
            <person name="Cooper J."/>
            <person name="Damon W."/>
            <person name="Desjardin D."/>
            <person name="Finy P."/>
            <person name="Geml J."/>
            <person name="Haridas S."/>
            <person name="Hughes K."/>
            <person name="Justo A."/>
            <person name="Karasinski D."/>
            <person name="Kautmanova I."/>
            <person name="Kiss B."/>
            <person name="Kocsube S."/>
            <person name="Kotiranta H."/>
            <person name="LaButti K.M."/>
            <person name="Lechner B.E."/>
            <person name="Liimatainen K."/>
            <person name="Lipzen A."/>
            <person name="Lukacs Z."/>
            <person name="Mihaltcheva S."/>
            <person name="Morgado L.N."/>
            <person name="Niskanen T."/>
            <person name="Noordeloos M.E."/>
            <person name="Ohm R.A."/>
            <person name="Ortiz-Santana B."/>
            <person name="Ovrebo C."/>
            <person name="Racz N."/>
            <person name="Riley R."/>
            <person name="Savchenko A."/>
            <person name="Shiryaev A."/>
            <person name="Soop K."/>
            <person name="Spirin V."/>
            <person name="Szebenyi C."/>
            <person name="Tomsovsky M."/>
            <person name="Tulloss R.E."/>
            <person name="Uehling J."/>
            <person name="Grigoriev I.V."/>
            <person name="Vagvolgyi C."/>
            <person name="Papp T."/>
            <person name="Martin F.M."/>
            <person name="Miettinen O."/>
            <person name="Hibbett D.S."/>
            <person name="Nagy L.G."/>
        </authorList>
    </citation>
    <scope>NUCLEOTIDE SEQUENCE [LARGE SCALE GENOMIC DNA]</scope>
    <source>
        <strain evidence="1 2">NL-1719</strain>
    </source>
</reference>
<accession>A0ACD3A035</accession>
<protein>
    <submittedName>
        <fullName evidence="1">Uncharacterized protein</fullName>
    </submittedName>
</protein>
<evidence type="ECO:0000313" key="1">
    <source>
        <dbReference type="EMBL" id="TFK59163.1"/>
    </source>
</evidence>
<gene>
    <name evidence="1" type="ORF">BDN72DRAFT_640661</name>
</gene>
<organism evidence="1 2">
    <name type="scientific">Pluteus cervinus</name>
    <dbReference type="NCBI Taxonomy" id="181527"/>
    <lineage>
        <taxon>Eukaryota</taxon>
        <taxon>Fungi</taxon>
        <taxon>Dikarya</taxon>
        <taxon>Basidiomycota</taxon>
        <taxon>Agaricomycotina</taxon>
        <taxon>Agaricomycetes</taxon>
        <taxon>Agaricomycetidae</taxon>
        <taxon>Agaricales</taxon>
        <taxon>Pluteineae</taxon>
        <taxon>Pluteaceae</taxon>
        <taxon>Pluteus</taxon>
    </lineage>
</organism>